<evidence type="ECO:0000259" key="3">
    <source>
        <dbReference type="SMART" id="SM00475"/>
    </source>
</evidence>
<dbReference type="PANTHER" id="PTHR42646:SF2">
    <property type="entry name" value="5'-3' EXONUCLEASE FAMILY PROTEIN"/>
    <property type="match status" value="1"/>
</dbReference>
<accession>A0A0F9EG29</accession>
<dbReference type="InterPro" id="IPR020046">
    <property type="entry name" value="5-3_exonucl_a-hlix_arch_N"/>
</dbReference>
<dbReference type="CDD" id="cd09859">
    <property type="entry name" value="PIN_53EXO"/>
    <property type="match status" value="1"/>
</dbReference>
<dbReference type="GO" id="GO:0017108">
    <property type="term" value="F:5'-flap endonuclease activity"/>
    <property type="evidence" value="ECO:0007669"/>
    <property type="project" value="InterPro"/>
</dbReference>
<dbReference type="SMART" id="SM00279">
    <property type="entry name" value="HhH2"/>
    <property type="match status" value="1"/>
</dbReference>
<evidence type="ECO:0000313" key="4">
    <source>
        <dbReference type="EMBL" id="KKL73048.1"/>
    </source>
</evidence>
<dbReference type="Gene3D" id="1.10.150.20">
    <property type="entry name" value="5' to 3' exonuclease, C-terminal subdomain"/>
    <property type="match status" value="1"/>
</dbReference>
<dbReference type="InterPro" id="IPR038969">
    <property type="entry name" value="FEN"/>
</dbReference>
<evidence type="ECO:0000256" key="1">
    <source>
        <dbReference type="ARBA" id="ARBA00022722"/>
    </source>
</evidence>
<organism evidence="4">
    <name type="scientific">marine sediment metagenome</name>
    <dbReference type="NCBI Taxonomy" id="412755"/>
    <lineage>
        <taxon>unclassified sequences</taxon>
        <taxon>metagenomes</taxon>
        <taxon>ecological metagenomes</taxon>
    </lineage>
</organism>
<dbReference type="InterPro" id="IPR036279">
    <property type="entry name" value="5-3_exonuclease_C_sf"/>
</dbReference>
<dbReference type="InterPro" id="IPR008918">
    <property type="entry name" value="HhH2"/>
</dbReference>
<dbReference type="PANTHER" id="PTHR42646">
    <property type="entry name" value="FLAP ENDONUCLEASE XNI"/>
    <property type="match status" value="1"/>
</dbReference>
<dbReference type="SMART" id="SM00475">
    <property type="entry name" value="53EXOc"/>
    <property type="match status" value="1"/>
</dbReference>
<dbReference type="GO" id="GO:0008409">
    <property type="term" value="F:5'-3' exonuclease activity"/>
    <property type="evidence" value="ECO:0007669"/>
    <property type="project" value="InterPro"/>
</dbReference>
<dbReference type="AlphaFoldDB" id="A0A0F9EG29"/>
<dbReference type="GO" id="GO:0003677">
    <property type="term" value="F:DNA binding"/>
    <property type="evidence" value="ECO:0007669"/>
    <property type="project" value="InterPro"/>
</dbReference>
<dbReference type="InterPro" id="IPR002421">
    <property type="entry name" value="5-3_exonuclease"/>
</dbReference>
<dbReference type="GO" id="GO:0033567">
    <property type="term" value="P:DNA replication, Okazaki fragment processing"/>
    <property type="evidence" value="ECO:0007669"/>
    <property type="project" value="InterPro"/>
</dbReference>
<proteinExistence type="predicted"/>
<dbReference type="SUPFAM" id="SSF88723">
    <property type="entry name" value="PIN domain-like"/>
    <property type="match status" value="1"/>
</dbReference>
<evidence type="ECO:0000256" key="2">
    <source>
        <dbReference type="ARBA" id="ARBA00022801"/>
    </source>
</evidence>
<protein>
    <recommendedName>
        <fullName evidence="3">5'-3' exonuclease domain-containing protein</fullName>
    </recommendedName>
</protein>
<comment type="caution">
    <text evidence="4">The sequence shown here is derived from an EMBL/GenBank/DDBJ whole genome shotgun (WGS) entry which is preliminary data.</text>
</comment>
<dbReference type="Gene3D" id="3.40.50.1010">
    <property type="entry name" value="5'-nuclease"/>
    <property type="match status" value="1"/>
</dbReference>
<dbReference type="Pfam" id="PF02739">
    <property type="entry name" value="5_3_exonuc_N"/>
    <property type="match status" value="1"/>
</dbReference>
<name>A0A0F9EG29_9ZZZZ</name>
<dbReference type="InterPro" id="IPR029060">
    <property type="entry name" value="PIN-like_dom_sf"/>
</dbReference>
<dbReference type="EMBL" id="LAZR01025083">
    <property type="protein sequence ID" value="KKL73048.1"/>
    <property type="molecule type" value="Genomic_DNA"/>
</dbReference>
<sequence>MRDVPLTVRSTGEVVSAVYGLANTFLNVMQELQPTHVIVALDKGKETFRHKISKEYKATRAAMPDDLRSQLGRCRQMIETFGFPIYEDEEFEADDLLGTLSAQASERGVETYLVSLDSDIAQLVRPGVRLWMYRPYQRDSVVYETAEQIKERYGVLPEQIPDLKALKGDASDNIAGVPGVGDVARG</sequence>
<feature type="domain" description="5'-3' exonuclease" evidence="3">
    <location>
        <begin position="1"/>
        <end position="186"/>
    </location>
</feature>
<keyword evidence="2" id="KW-0378">Hydrolase</keyword>
<reference evidence="4" key="1">
    <citation type="journal article" date="2015" name="Nature">
        <title>Complex archaea that bridge the gap between prokaryotes and eukaryotes.</title>
        <authorList>
            <person name="Spang A."/>
            <person name="Saw J.H."/>
            <person name="Jorgensen S.L."/>
            <person name="Zaremba-Niedzwiedzka K."/>
            <person name="Martijn J."/>
            <person name="Lind A.E."/>
            <person name="van Eijk R."/>
            <person name="Schleper C."/>
            <person name="Guy L."/>
            <person name="Ettema T.J."/>
        </authorList>
    </citation>
    <scope>NUCLEOTIDE SEQUENCE</scope>
</reference>
<keyword evidence="1" id="KW-0540">Nuclease</keyword>
<gene>
    <name evidence="4" type="ORF">LCGC14_2078790</name>
</gene>
<dbReference type="SUPFAM" id="SSF47807">
    <property type="entry name" value="5' to 3' exonuclease, C-terminal subdomain"/>
    <property type="match status" value="1"/>
</dbReference>